<dbReference type="AlphaFoldDB" id="A0A438I6K6"/>
<dbReference type="InterPro" id="IPR036691">
    <property type="entry name" value="Endo/exonu/phosph_ase_sf"/>
</dbReference>
<dbReference type="Pfam" id="PF05964">
    <property type="entry name" value="FYRN"/>
    <property type="match status" value="1"/>
</dbReference>
<evidence type="ECO:0000259" key="1">
    <source>
        <dbReference type="PROSITE" id="PS50878"/>
    </source>
</evidence>
<evidence type="ECO:0000313" key="3">
    <source>
        <dbReference type="Proteomes" id="UP000288805"/>
    </source>
</evidence>
<dbReference type="SUPFAM" id="SSF56219">
    <property type="entry name" value="DNase I-like"/>
    <property type="match status" value="1"/>
</dbReference>
<dbReference type="InterPro" id="IPR005135">
    <property type="entry name" value="Endo/exonuclease/phosphatase"/>
</dbReference>
<evidence type="ECO:0000313" key="2">
    <source>
        <dbReference type="EMBL" id="RVW92297.1"/>
    </source>
</evidence>
<dbReference type="PANTHER" id="PTHR46890">
    <property type="entry name" value="NON-LTR RETROLELEMENT REVERSE TRANSCRIPTASE-LIKE PROTEIN-RELATED"/>
    <property type="match status" value="1"/>
</dbReference>
<dbReference type="InterPro" id="IPR000477">
    <property type="entry name" value="RT_dom"/>
</dbReference>
<dbReference type="CDD" id="cd01650">
    <property type="entry name" value="RT_nLTR_like"/>
    <property type="match status" value="1"/>
</dbReference>
<dbReference type="Pfam" id="PF13966">
    <property type="entry name" value="zf-RVT"/>
    <property type="match status" value="1"/>
</dbReference>
<accession>A0A438I6K6</accession>
<proteinExistence type="predicted"/>
<dbReference type="PANTHER" id="PTHR46890:SF50">
    <property type="entry name" value="RNA-DIRECTED DNA POLYMERASE, EUKARYOTA, REVERSE TRANSCRIPTASE ZINC-BINDING DOMAIN PROTEIN-RELATED"/>
    <property type="match status" value="1"/>
</dbReference>
<dbReference type="PROSITE" id="PS50878">
    <property type="entry name" value="RT_POL"/>
    <property type="match status" value="1"/>
</dbReference>
<dbReference type="Pfam" id="PF03372">
    <property type="entry name" value="Exo_endo_phos"/>
    <property type="match status" value="1"/>
</dbReference>
<dbReference type="Gene3D" id="3.30.160.360">
    <property type="match status" value="1"/>
</dbReference>
<organism evidence="2 3">
    <name type="scientific">Vitis vinifera</name>
    <name type="common">Grape</name>
    <dbReference type="NCBI Taxonomy" id="29760"/>
    <lineage>
        <taxon>Eukaryota</taxon>
        <taxon>Viridiplantae</taxon>
        <taxon>Streptophyta</taxon>
        <taxon>Embryophyta</taxon>
        <taxon>Tracheophyta</taxon>
        <taxon>Spermatophyta</taxon>
        <taxon>Magnoliopsida</taxon>
        <taxon>eudicotyledons</taxon>
        <taxon>Gunneridae</taxon>
        <taxon>Pentapetalae</taxon>
        <taxon>rosids</taxon>
        <taxon>Vitales</taxon>
        <taxon>Vitaceae</taxon>
        <taxon>Viteae</taxon>
        <taxon>Vitis</taxon>
    </lineage>
</organism>
<feature type="domain" description="Reverse transcriptase" evidence="1">
    <location>
        <begin position="392"/>
        <end position="642"/>
    </location>
</feature>
<dbReference type="GO" id="GO:0003824">
    <property type="term" value="F:catalytic activity"/>
    <property type="evidence" value="ECO:0007669"/>
    <property type="project" value="InterPro"/>
</dbReference>
<dbReference type="InterPro" id="IPR043502">
    <property type="entry name" value="DNA/RNA_pol_sf"/>
</dbReference>
<dbReference type="Proteomes" id="UP000288805">
    <property type="component" value="Unassembled WGS sequence"/>
</dbReference>
<gene>
    <name evidence="2" type="primary">YTX2_856</name>
    <name evidence="2" type="ORF">CK203_032458</name>
</gene>
<dbReference type="InterPro" id="IPR003888">
    <property type="entry name" value="FYrich_N"/>
</dbReference>
<comment type="caution">
    <text evidence="2">The sequence shown here is derived from an EMBL/GenBank/DDBJ whole genome shotgun (WGS) entry which is preliminary data.</text>
</comment>
<dbReference type="PROSITE" id="PS51542">
    <property type="entry name" value="FYRN"/>
    <property type="match status" value="1"/>
</dbReference>
<reference evidence="2 3" key="1">
    <citation type="journal article" date="2018" name="PLoS Genet.">
        <title>Population sequencing reveals clonal diversity and ancestral inbreeding in the grapevine cultivar Chardonnay.</title>
        <authorList>
            <person name="Roach M.J."/>
            <person name="Johnson D.L."/>
            <person name="Bohlmann J."/>
            <person name="van Vuuren H.J."/>
            <person name="Jones S.J."/>
            <person name="Pretorius I.S."/>
            <person name="Schmidt S.A."/>
            <person name="Borneman A.R."/>
        </authorList>
    </citation>
    <scope>NUCLEOTIDE SEQUENCE [LARGE SCALE GENOMIC DNA]</scope>
    <source>
        <strain evidence="3">cv. Chardonnay</strain>
        <tissue evidence="2">Leaf</tissue>
    </source>
</reference>
<dbReference type="InterPro" id="IPR026960">
    <property type="entry name" value="RVT-Znf"/>
</dbReference>
<protein>
    <submittedName>
        <fullName evidence="2">Transposon TX1 uncharacterized 149 kDa protein</fullName>
    </submittedName>
</protein>
<dbReference type="SUPFAM" id="SSF56672">
    <property type="entry name" value="DNA/RNA polymerases"/>
    <property type="match status" value="1"/>
</dbReference>
<dbReference type="Pfam" id="PF00078">
    <property type="entry name" value="RVT_1"/>
    <property type="match status" value="1"/>
</dbReference>
<dbReference type="GO" id="GO:0005634">
    <property type="term" value="C:nucleus"/>
    <property type="evidence" value="ECO:0007669"/>
    <property type="project" value="InterPro"/>
</dbReference>
<name>A0A438I6K6_VITVI</name>
<dbReference type="Gene3D" id="3.60.10.10">
    <property type="entry name" value="Endonuclease/exonuclease/phosphatase"/>
    <property type="match status" value="1"/>
</dbReference>
<sequence>MKMKIITWNVRGANDSSKRKIIKNYIRNQRVDLMCIQETKIQEMSEGIVRSLGSGRFLDWRALNAEGAAGGILICWDKRVLEILDWEEGQFSLSCRFKAIENGATWVFTGVYGPFTKVEREGMWEELGAIRGLWDDPWCLGGDFNITLFQYERSSQRRTSSAMRRFAEFVDDLELVDLSLQGGEFTWSGGLNNQAWARLDRFLVSPSWLDQFSGVTQGRLSRPTSDHFPIVLEGGGIRRGPTPFRFENMWLKVEGFNDIVRTWWQGIEVRGSASYRLAVKMKEIKKKLKVWNKEVFGRLETNKASALHQVDFWDRVESERVLSMEEAELKKEAKDSFKKWVLIKVNGEWLVEEQEVREGVVNSFQQLLTEDMENEIHSALMEMNGDKAPGPDGFTVAFWQDAWDFAKEEIMEIKVGRRILETFRPISLVGGLYKLLAKVLANRLKKVIGKVVSIAQNAFVKGRQILDASLIANEVIDSWQKRKEKGLICKLDIEKAYDSINWKFLMKVLQKMGFGPKWMGWMWSCVSSAKFSILVNGVPAGFFPSTRGLRQGDPLSPYLFVMGMEVLDVLIRRAVEGVIFQAASGLRINLAKSEIIPVGDVEDILELAAELGGRVGSLPSHYLGLPLGVPNRATSMWDGVEERIRRRLALWKRQDFLWGGGNLEGKVHLVKWDAVCTEKHKGGLGLRRIATLNRALLGKWIWRFACEKNNFWNQVITTKYGQEDYGWRPKKVSGAAGVGVWKEIMKESDWCWENLAFIVGKGSKIKFWKDRWCTDIPLSQCFNQLFVLAVHRDATIEEMWDQDSGQGDWKLVFVRDFNDWEMDMVGELLHTLRGYRPSLEDDSVVWRQGRNGIFKIKEAYRQLDKPNVTVFPARRIWVDRVPTKVCFFAWEATWGKVLTLDRLQLRGVHLPNCCFLCGCEEENVNHILLHCIVTRALWDIIFGLIDVKWVLPETVKETLISWRGSFVGKKRKKIWKSIPLCIFWTVWREMNRYLSEQKLSKRMLRMQKLTEDDDCESMSGEDEKRTDSGDDCIGDERVKRKLDDLIKFPFEIGDLQVIRLGKIVKDSDRFQVEGFICPEGYTAMRKFTSITGGPSSFEDSP</sequence>
<dbReference type="InterPro" id="IPR052343">
    <property type="entry name" value="Retrotransposon-Effector_Assoc"/>
</dbReference>
<dbReference type="EMBL" id="QGNW01000138">
    <property type="protein sequence ID" value="RVW92297.1"/>
    <property type="molecule type" value="Genomic_DNA"/>
</dbReference>